<accession>A0A3Q7Y8E1</accession>
<feature type="domain" description="GH18" evidence="1">
    <location>
        <begin position="13"/>
        <end position="262"/>
    </location>
</feature>
<reference evidence="3" key="2">
    <citation type="submission" date="2025-08" db="UniProtKB">
        <authorList>
            <consortium name="RefSeq"/>
        </authorList>
    </citation>
    <scope>IDENTIFICATION</scope>
    <source>
        <tissue evidence="3">Etiolated seedlings</tissue>
    </source>
</reference>
<dbReference type="PANTHER" id="PTHR46476">
    <property type="entry name" value="CHITINASE 2-LIKE"/>
    <property type="match status" value="1"/>
</dbReference>
<dbReference type="STRING" id="3827.A0A3Q7Y8E1"/>
<dbReference type="GO" id="GO:0005975">
    <property type="term" value="P:carbohydrate metabolic process"/>
    <property type="evidence" value="ECO:0007669"/>
    <property type="project" value="InterPro"/>
</dbReference>
<dbReference type="InterPro" id="IPR001223">
    <property type="entry name" value="Glyco_hydro18_cat"/>
</dbReference>
<organism evidence="2 3">
    <name type="scientific">Cicer arietinum</name>
    <name type="common">Chickpea</name>
    <name type="synonym">Garbanzo</name>
    <dbReference type="NCBI Taxonomy" id="3827"/>
    <lineage>
        <taxon>Eukaryota</taxon>
        <taxon>Viridiplantae</taxon>
        <taxon>Streptophyta</taxon>
        <taxon>Embryophyta</taxon>
        <taxon>Tracheophyta</taxon>
        <taxon>Spermatophyta</taxon>
        <taxon>Magnoliopsida</taxon>
        <taxon>eudicotyledons</taxon>
        <taxon>Gunneridae</taxon>
        <taxon>Pentapetalae</taxon>
        <taxon>rosids</taxon>
        <taxon>fabids</taxon>
        <taxon>Fabales</taxon>
        <taxon>Fabaceae</taxon>
        <taxon>Papilionoideae</taxon>
        <taxon>50 kb inversion clade</taxon>
        <taxon>NPAAA clade</taxon>
        <taxon>Hologalegina</taxon>
        <taxon>IRL clade</taxon>
        <taxon>Cicereae</taxon>
        <taxon>Cicer</taxon>
    </lineage>
</organism>
<dbReference type="Proteomes" id="UP000087171">
    <property type="component" value="Chromosome Ca2"/>
</dbReference>
<dbReference type="GeneID" id="113785475"/>
<dbReference type="Pfam" id="PF00704">
    <property type="entry name" value="Glyco_hydro_18"/>
    <property type="match status" value="1"/>
</dbReference>
<reference evidence="2" key="1">
    <citation type="journal article" date="2013" name="Nat. Biotechnol.">
        <title>Draft genome sequence of chickpea (Cicer arietinum) provides a resource for trait improvement.</title>
        <authorList>
            <person name="Varshney R.K."/>
            <person name="Song C."/>
            <person name="Saxena R.K."/>
            <person name="Azam S."/>
            <person name="Yu S."/>
            <person name="Sharpe A.G."/>
            <person name="Cannon S."/>
            <person name="Baek J."/>
            <person name="Rosen B.D."/>
            <person name="Tar'an B."/>
            <person name="Millan T."/>
            <person name="Zhang X."/>
            <person name="Ramsay L.D."/>
            <person name="Iwata A."/>
            <person name="Wang Y."/>
            <person name="Nelson W."/>
            <person name="Farmer A.D."/>
            <person name="Gaur P.M."/>
            <person name="Soderlund C."/>
            <person name="Penmetsa R.V."/>
            <person name="Xu C."/>
            <person name="Bharti A.K."/>
            <person name="He W."/>
            <person name="Winter P."/>
            <person name="Zhao S."/>
            <person name="Hane J.K."/>
            <person name="Carrasquilla-Garcia N."/>
            <person name="Condie J.A."/>
            <person name="Upadhyaya H.D."/>
            <person name="Luo M.C."/>
            <person name="Thudi M."/>
            <person name="Gowda C.L."/>
            <person name="Singh N.P."/>
            <person name="Lichtenzveig J."/>
            <person name="Gali K.K."/>
            <person name="Rubio J."/>
            <person name="Nadarajan N."/>
            <person name="Dolezel J."/>
            <person name="Bansal K.C."/>
            <person name="Xu X."/>
            <person name="Edwards D."/>
            <person name="Zhang G."/>
            <person name="Kahl G."/>
            <person name="Gil J."/>
            <person name="Singh K.B."/>
            <person name="Datta S.K."/>
            <person name="Jackson S.A."/>
            <person name="Wang J."/>
            <person name="Cook D.R."/>
        </authorList>
    </citation>
    <scope>NUCLEOTIDE SEQUENCE [LARGE SCALE GENOMIC DNA]</scope>
    <source>
        <strain evidence="2">cv. CDC Frontier</strain>
    </source>
</reference>
<dbReference type="PANTHER" id="PTHR46476:SF13">
    <property type="entry name" value="2, PUTATIVE, EXPRESSED-RELATED"/>
    <property type="match status" value="1"/>
</dbReference>
<dbReference type="Gene3D" id="3.20.20.80">
    <property type="entry name" value="Glycosidases"/>
    <property type="match status" value="1"/>
</dbReference>
<evidence type="ECO:0000313" key="3">
    <source>
        <dbReference type="RefSeq" id="XP_027187847.1"/>
    </source>
</evidence>
<keyword evidence="2" id="KW-1185">Reference proteome</keyword>
<dbReference type="SUPFAM" id="SSF51445">
    <property type="entry name" value="(Trans)glycosidases"/>
    <property type="match status" value="1"/>
</dbReference>
<dbReference type="PROSITE" id="PS51910">
    <property type="entry name" value="GH18_2"/>
    <property type="match status" value="1"/>
</dbReference>
<gene>
    <name evidence="3" type="primary">LOC113785475</name>
</gene>
<proteinExistence type="predicted"/>
<dbReference type="RefSeq" id="XP_027187847.1">
    <property type="nucleotide sequence ID" value="XM_027332046.1"/>
</dbReference>
<dbReference type="OrthoDB" id="1416463at2759"/>
<sequence>MSSNGNKEIIESTIYRQYIHHKPTPINNIISKFKAIDFILSFAGEDYDAHGKGTGNFHPTWSLAELNIEWLKKLKEDVPHARVVISIGGVDSEFPFDPIEKHIWIYNAINSIKRINHDYYNNLIDGIDIHYDVIKSSVDQFSNYIGEFIRQLKNDTDLSINVVSIAPNKPFESYYRYLYFHNKYVIDIIHYAFYDMILVEEVEQIYKKLVAIYTPTIVLPIISFDMDPIVKEFFENLLKNKLIPGIVVWDIDNPLLAPTLSL</sequence>
<dbReference type="InterPro" id="IPR017853">
    <property type="entry name" value="GH"/>
</dbReference>
<dbReference type="KEGG" id="cam:113785475"/>
<dbReference type="AlphaFoldDB" id="A0A3Q7Y8E1"/>
<dbReference type="PaxDb" id="3827-XP_004489752.1"/>
<evidence type="ECO:0000259" key="1">
    <source>
        <dbReference type="PROSITE" id="PS51910"/>
    </source>
</evidence>
<evidence type="ECO:0000313" key="2">
    <source>
        <dbReference type="Proteomes" id="UP000087171"/>
    </source>
</evidence>
<protein>
    <submittedName>
        <fullName evidence="3">Uncharacterized protein LOC113785475</fullName>
    </submittedName>
</protein>
<name>A0A3Q7Y8E1_CICAR</name>